<feature type="coiled-coil region" evidence="2">
    <location>
        <begin position="88"/>
        <end position="115"/>
    </location>
</feature>
<dbReference type="RefSeq" id="WP_127338767.1">
    <property type="nucleotide sequence ID" value="NZ_QWDM01000007.1"/>
</dbReference>
<dbReference type="OrthoDB" id="1446758at2"/>
<dbReference type="Gene3D" id="1.10.260.40">
    <property type="entry name" value="lambda repressor-like DNA-binding domains"/>
    <property type="match status" value="1"/>
</dbReference>
<sequence length="119" mass="14052">MLLENLRKIRIIKGFSQDYVADLLNISQAAYSDIERGKTKINFEKLKKIASIFDLEISSIIDFHETKKLDKLVSDHVSTTPDEMKTIMDLFDKERQLYQEQIDNLKSEIIYLRNRLDKK</sequence>
<name>A0A434A6X7_9FLAO</name>
<dbReference type="InterPro" id="IPR001387">
    <property type="entry name" value="Cro/C1-type_HTH"/>
</dbReference>
<gene>
    <name evidence="4" type="ORF">D0817_12965</name>
</gene>
<protein>
    <submittedName>
        <fullName evidence="4">XRE family transcriptional regulator</fullName>
    </submittedName>
</protein>
<dbReference type="PROSITE" id="PS50943">
    <property type="entry name" value="HTH_CROC1"/>
    <property type="match status" value="1"/>
</dbReference>
<keyword evidence="1" id="KW-0238">DNA-binding</keyword>
<dbReference type="EMBL" id="QWDM01000007">
    <property type="protein sequence ID" value="RUT70087.1"/>
    <property type="molecule type" value="Genomic_DNA"/>
</dbReference>
<organism evidence="4 5">
    <name type="scientific">Flavobacterium cupreum</name>
    <dbReference type="NCBI Taxonomy" id="2133766"/>
    <lineage>
        <taxon>Bacteria</taxon>
        <taxon>Pseudomonadati</taxon>
        <taxon>Bacteroidota</taxon>
        <taxon>Flavobacteriia</taxon>
        <taxon>Flavobacteriales</taxon>
        <taxon>Flavobacteriaceae</taxon>
        <taxon>Flavobacterium</taxon>
    </lineage>
</organism>
<dbReference type="InterPro" id="IPR010982">
    <property type="entry name" value="Lambda_DNA-bd_dom_sf"/>
</dbReference>
<dbReference type="Proteomes" id="UP000288102">
    <property type="component" value="Unassembled WGS sequence"/>
</dbReference>
<accession>A0A434A6X7</accession>
<dbReference type="SMART" id="SM00530">
    <property type="entry name" value="HTH_XRE"/>
    <property type="match status" value="1"/>
</dbReference>
<dbReference type="PANTHER" id="PTHR46558:SF11">
    <property type="entry name" value="HTH-TYPE TRANSCRIPTIONAL REGULATOR XRE"/>
    <property type="match status" value="1"/>
</dbReference>
<dbReference type="PANTHER" id="PTHR46558">
    <property type="entry name" value="TRACRIPTIONAL REGULATORY PROTEIN-RELATED-RELATED"/>
    <property type="match status" value="1"/>
</dbReference>
<reference evidence="5" key="1">
    <citation type="journal article" date="2019" name="Syst. Appl. Microbiol.">
        <title>Flavobacterium circumlabens sp. nov. and Flavobacterium cupreum sp. nov., two psychrotrophic species isolated from Antarctic environmental samples.</title>
        <authorList>
            <person name="Kralova S."/>
            <person name="Busse H.-J."/>
            <person name="Svec P."/>
            <person name="Maslanova I."/>
            <person name="Stankova E."/>
            <person name="Bartak M."/>
            <person name="Sedlacek I."/>
        </authorList>
    </citation>
    <scope>NUCLEOTIDE SEQUENCE [LARGE SCALE GENOMIC DNA]</scope>
    <source>
        <strain evidence="5">CCM 8825</strain>
    </source>
</reference>
<dbReference type="GO" id="GO:0003677">
    <property type="term" value="F:DNA binding"/>
    <property type="evidence" value="ECO:0007669"/>
    <property type="project" value="UniProtKB-KW"/>
</dbReference>
<feature type="domain" description="HTH cro/C1-type" evidence="3">
    <location>
        <begin position="6"/>
        <end position="60"/>
    </location>
</feature>
<evidence type="ECO:0000313" key="4">
    <source>
        <dbReference type="EMBL" id="RUT70087.1"/>
    </source>
</evidence>
<evidence type="ECO:0000256" key="2">
    <source>
        <dbReference type="SAM" id="Coils"/>
    </source>
</evidence>
<dbReference type="AlphaFoldDB" id="A0A434A6X7"/>
<keyword evidence="5" id="KW-1185">Reference proteome</keyword>
<keyword evidence="2" id="KW-0175">Coiled coil</keyword>
<comment type="caution">
    <text evidence="4">The sequence shown here is derived from an EMBL/GenBank/DDBJ whole genome shotgun (WGS) entry which is preliminary data.</text>
</comment>
<proteinExistence type="predicted"/>
<dbReference type="Pfam" id="PF01381">
    <property type="entry name" value="HTH_3"/>
    <property type="match status" value="1"/>
</dbReference>
<dbReference type="SUPFAM" id="SSF47413">
    <property type="entry name" value="lambda repressor-like DNA-binding domains"/>
    <property type="match status" value="1"/>
</dbReference>
<evidence type="ECO:0000313" key="5">
    <source>
        <dbReference type="Proteomes" id="UP000288102"/>
    </source>
</evidence>
<evidence type="ECO:0000259" key="3">
    <source>
        <dbReference type="PROSITE" id="PS50943"/>
    </source>
</evidence>
<evidence type="ECO:0000256" key="1">
    <source>
        <dbReference type="ARBA" id="ARBA00023125"/>
    </source>
</evidence>
<dbReference type="CDD" id="cd00093">
    <property type="entry name" value="HTH_XRE"/>
    <property type="match status" value="1"/>
</dbReference>